<proteinExistence type="predicted"/>
<evidence type="ECO:0008006" key="4">
    <source>
        <dbReference type="Google" id="ProtNLM"/>
    </source>
</evidence>
<name>A0ABQ1LM02_9BACT</name>
<dbReference type="RefSeq" id="WP_188438330.1">
    <property type="nucleotide sequence ID" value="NZ_BMFD01000001.1"/>
</dbReference>
<feature type="signal peptide" evidence="1">
    <location>
        <begin position="1"/>
        <end position="21"/>
    </location>
</feature>
<sequence>MKKIILALSFCLFFTNTLVFSQEAEKAVSAKLLFEAGFEFGGDEILQVFFSNGGDQTMRAGQGINLGLGGELQFANLKQFMIRSAVSLKWTPTAADDANIMFLRFPVHLTPFWKINDDFRFGVGITTHLNPKLRGDGFFPDVSYTSNTNPRFEFGYKWAALTYTPMKYTDQDGEVFSGNSIGISFSGTLPNRR</sequence>
<evidence type="ECO:0000256" key="1">
    <source>
        <dbReference type="SAM" id="SignalP"/>
    </source>
</evidence>
<dbReference type="EMBL" id="BMFD01000001">
    <property type="protein sequence ID" value="GGC25003.1"/>
    <property type="molecule type" value="Genomic_DNA"/>
</dbReference>
<accession>A0ABQ1LM02</accession>
<dbReference type="Proteomes" id="UP000635885">
    <property type="component" value="Unassembled WGS sequence"/>
</dbReference>
<protein>
    <recommendedName>
        <fullName evidence="4">Outer membrane protein beta-barrel domain-containing protein</fullName>
    </recommendedName>
</protein>
<comment type="caution">
    <text evidence="2">The sequence shown here is derived from an EMBL/GenBank/DDBJ whole genome shotgun (WGS) entry which is preliminary data.</text>
</comment>
<keyword evidence="3" id="KW-1185">Reference proteome</keyword>
<gene>
    <name evidence="2" type="ORF">GCM10010993_00090</name>
</gene>
<keyword evidence="1" id="KW-0732">Signal</keyword>
<reference evidence="3" key="1">
    <citation type="journal article" date="2019" name="Int. J. Syst. Evol. Microbiol.">
        <title>The Global Catalogue of Microorganisms (GCM) 10K type strain sequencing project: providing services to taxonomists for standard genome sequencing and annotation.</title>
        <authorList>
            <consortium name="The Broad Institute Genomics Platform"/>
            <consortium name="The Broad Institute Genome Sequencing Center for Infectious Disease"/>
            <person name="Wu L."/>
            <person name="Ma J."/>
        </authorList>
    </citation>
    <scope>NUCLEOTIDE SEQUENCE [LARGE SCALE GENOMIC DNA]</scope>
    <source>
        <strain evidence="3">CGMCC 1.12479</strain>
    </source>
</reference>
<evidence type="ECO:0000313" key="3">
    <source>
        <dbReference type="Proteomes" id="UP000635885"/>
    </source>
</evidence>
<organism evidence="2 3">
    <name type="scientific">Belliella aquatica</name>
    <dbReference type="NCBI Taxonomy" id="1323734"/>
    <lineage>
        <taxon>Bacteria</taxon>
        <taxon>Pseudomonadati</taxon>
        <taxon>Bacteroidota</taxon>
        <taxon>Cytophagia</taxon>
        <taxon>Cytophagales</taxon>
        <taxon>Cyclobacteriaceae</taxon>
        <taxon>Belliella</taxon>
    </lineage>
</organism>
<feature type="chain" id="PRO_5045671950" description="Outer membrane protein beta-barrel domain-containing protein" evidence="1">
    <location>
        <begin position="22"/>
        <end position="193"/>
    </location>
</feature>
<evidence type="ECO:0000313" key="2">
    <source>
        <dbReference type="EMBL" id="GGC25003.1"/>
    </source>
</evidence>